<sequence>MTTLIEVLALQRAQSFGREDIIKSDIMWAQANLDEFESQCECLGLQGLDNDILFDCQLSHLR</sequence>
<dbReference type="AlphaFoldDB" id="A0A2C9ZZD1"/>
<gene>
    <name evidence="1" type="ORF">B1199_18570</name>
</gene>
<comment type="caution">
    <text evidence="1">The sequence shown here is derived from an EMBL/GenBank/DDBJ whole genome shotgun (WGS) entry which is preliminary data.</text>
</comment>
<dbReference type="Proteomes" id="UP000194841">
    <property type="component" value="Unassembled WGS sequence"/>
</dbReference>
<dbReference type="RefSeq" id="WP_086745638.1">
    <property type="nucleotide sequence ID" value="NZ_MWPV01000007.1"/>
</dbReference>
<protein>
    <submittedName>
        <fullName evidence="1">Uncharacterized protein</fullName>
    </submittedName>
</protein>
<organism evidence="1 2">
    <name type="scientific">Pseudoalteromonas ulvae</name>
    <dbReference type="NCBI Taxonomy" id="107327"/>
    <lineage>
        <taxon>Bacteria</taxon>
        <taxon>Pseudomonadati</taxon>
        <taxon>Pseudomonadota</taxon>
        <taxon>Gammaproteobacteria</taxon>
        <taxon>Alteromonadales</taxon>
        <taxon>Pseudoalteromonadaceae</taxon>
        <taxon>Pseudoalteromonas</taxon>
    </lineage>
</organism>
<dbReference type="OrthoDB" id="6309301at2"/>
<dbReference type="EMBL" id="MWPV01000007">
    <property type="protein sequence ID" value="OUL56124.1"/>
    <property type="molecule type" value="Genomic_DNA"/>
</dbReference>
<accession>A0A2C9ZZD1</accession>
<name>A0A2C9ZZD1_PSEDV</name>
<keyword evidence="2" id="KW-1185">Reference proteome</keyword>
<reference evidence="1 2" key="1">
    <citation type="submission" date="2017-02" db="EMBL/GenBank/DDBJ databases">
        <title>Pseudoalteromonas ulvae TC14 Genome.</title>
        <authorList>
            <person name="Molmeret M."/>
        </authorList>
    </citation>
    <scope>NUCLEOTIDE SEQUENCE [LARGE SCALE GENOMIC DNA]</scope>
    <source>
        <strain evidence="1">TC14</strain>
    </source>
</reference>
<evidence type="ECO:0000313" key="1">
    <source>
        <dbReference type="EMBL" id="OUL56124.1"/>
    </source>
</evidence>
<proteinExistence type="predicted"/>
<evidence type="ECO:0000313" key="2">
    <source>
        <dbReference type="Proteomes" id="UP000194841"/>
    </source>
</evidence>